<accession>A0A2W4RNY1</accession>
<sequence length="65" mass="7550">MNENVENLVLEHLRHIRGRVDQIADDVGDLKQRMSGLESAMNLVRREVALGDETDARHNRSRWIN</sequence>
<organism evidence="1 2">
    <name type="scientific">Candidatus Methylumidiphilus alinenensis</name>
    <dbReference type="NCBI Taxonomy" id="2202197"/>
    <lineage>
        <taxon>Bacteria</taxon>
        <taxon>Pseudomonadati</taxon>
        <taxon>Pseudomonadota</taxon>
        <taxon>Gammaproteobacteria</taxon>
        <taxon>Methylococcales</taxon>
        <taxon>Candidatus Methylumidiphilus</taxon>
    </lineage>
</organism>
<name>A0A2W4RNY1_9GAMM</name>
<protein>
    <submittedName>
        <fullName evidence="1">Uncharacterized protein</fullName>
    </submittedName>
</protein>
<gene>
    <name evidence="1" type="ORF">DM484_08345</name>
</gene>
<evidence type="ECO:0000313" key="1">
    <source>
        <dbReference type="EMBL" id="PZN81518.1"/>
    </source>
</evidence>
<reference evidence="1 2" key="1">
    <citation type="journal article" date="2018" name="Aquat. Microb. Ecol.">
        <title>Gammaproteobacterial methanotrophs dominate.</title>
        <authorList>
            <person name="Rissanen A.J."/>
            <person name="Saarenheimo J."/>
            <person name="Tiirola M."/>
            <person name="Peura S."/>
            <person name="Aalto S.L."/>
            <person name="Karvinen A."/>
            <person name="Nykanen H."/>
        </authorList>
    </citation>
    <scope>NUCLEOTIDE SEQUENCE [LARGE SCALE GENOMIC DNA]</scope>
    <source>
        <strain evidence="1">AMbin10</strain>
    </source>
</reference>
<proteinExistence type="predicted"/>
<dbReference type="AlphaFoldDB" id="A0A2W4RNY1"/>
<dbReference type="Proteomes" id="UP000249396">
    <property type="component" value="Unassembled WGS sequence"/>
</dbReference>
<comment type="caution">
    <text evidence="1">The sequence shown here is derived from an EMBL/GenBank/DDBJ whole genome shotgun (WGS) entry which is preliminary data.</text>
</comment>
<evidence type="ECO:0000313" key="2">
    <source>
        <dbReference type="Proteomes" id="UP000249396"/>
    </source>
</evidence>
<dbReference type="EMBL" id="QJPH01000268">
    <property type="protein sequence ID" value="PZN81518.1"/>
    <property type="molecule type" value="Genomic_DNA"/>
</dbReference>